<keyword evidence="1" id="KW-0472">Membrane</keyword>
<dbReference type="RefSeq" id="WP_146926506.1">
    <property type="nucleotide sequence ID" value="NZ_AP014690.1"/>
</dbReference>
<dbReference type="GeneID" id="78227375"/>
<dbReference type="Pfam" id="PF07963">
    <property type="entry name" value="N_methyl"/>
    <property type="match status" value="1"/>
</dbReference>
<keyword evidence="1" id="KW-0812">Transmembrane</keyword>
<sequence>MMEVKGTHPASEGGFTLIEVLIAFIIVALALGVVYRGMLDGVAAGHVATATREALSRARSHLDAIGHGMTPSAFTQSGEDGHHFHWRITMTPLEHRGGTVLYHVTVTESWPDAFTLSGQRAVTLSSLCSGPAEGTP</sequence>
<name>A0AAN4R3E0_9PROT</name>
<dbReference type="InterPro" id="IPR012902">
    <property type="entry name" value="N_methyl_site"/>
</dbReference>
<proteinExistence type="predicted"/>
<dbReference type="AlphaFoldDB" id="A0AAN4R3E0"/>
<dbReference type="KEGG" id="abg:Asbog_02365"/>
<feature type="transmembrane region" description="Helical" evidence="1">
    <location>
        <begin position="15"/>
        <end position="35"/>
    </location>
</feature>
<dbReference type="SUPFAM" id="SSF54523">
    <property type="entry name" value="Pili subunits"/>
    <property type="match status" value="1"/>
</dbReference>
<evidence type="ECO:0000313" key="2">
    <source>
        <dbReference type="EMBL" id="GEL53630.1"/>
    </source>
</evidence>
<evidence type="ECO:0000256" key="1">
    <source>
        <dbReference type="SAM" id="Phobius"/>
    </source>
</evidence>
<dbReference type="NCBIfam" id="TIGR02532">
    <property type="entry name" value="IV_pilin_GFxxxE"/>
    <property type="match status" value="1"/>
</dbReference>
<keyword evidence="3" id="KW-1185">Reference proteome</keyword>
<gene>
    <name evidence="2" type="ORF">ABO01nite_16370</name>
</gene>
<reference evidence="2 3" key="1">
    <citation type="submission" date="2019-07" db="EMBL/GenBank/DDBJ databases">
        <title>Whole genome shotgun sequence of Asaia bogorensis NBRC 16594.</title>
        <authorList>
            <person name="Hosoyama A."/>
            <person name="Uohara A."/>
            <person name="Ohji S."/>
            <person name="Ichikawa N."/>
        </authorList>
    </citation>
    <scope>NUCLEOTIDE SEQUENCE [LARGE SCALE GENOMIC DNA]</scope>
    <source>
        <strain evidence="2 3">NBRC 16594</strain>
    </source>
</reference>
<evidence type="ECO:0000313" key="3">
    <source>
        <dbReference type="Proteomes" id="UP000321287"/>
    </source>
</evidence>
<protein>
    <recommendedName>
        <fullName evidence="4">Pseudopilin I</fullName>
    </recommendedName>
</protein>
<dbReference type="EMBL" id="BJVS01000004">
    <property type="protein sequence ID" value="GEL53630.1"/>
    <property type="molecule type" value="Genomic_DNA"/>
</dbReference>
<organism evidence="2 3">
    <name type="scientific">Asaia bogorensis NBRC 16594</name>
    <dbReference type="NCBI Taxonomy" id="1231624"/>
    <lineage>
        <taxon>Bacteria</taxon>
        <taxon>Pseudomonadati</taxon>
        <taxon>Pseudomonadota</taxon>
        <taxon>Alphaproteobacteria</taxon>
        <taxon>Acetobacterales</taxon>
        <taxon>Acetobacteraceae</taxon>
        <taxon>Asaia</taxon>
    </lineage>
</organism>
<accession>A0AAN4R3E0</accession>
<dbReference type="Proteomes" id="UP000321287">
    <property type="component" value="Unassembled WGS sequence"/>
</dbReference>
<dbReference type="PROSITE" id="PS00409">
    <property type="entry name" value="PROKAR_NTER_METHYL"/>
    <property type="match status" value="1"/>
</dbReference>
<evidence type="ECO:0008006" key="4">
    <source>
        <dbReference type="Google" id="ProtNLM"/>
    </source>
</evidence>
<comment type="caution">
    <text evidence="2">The sequence shown here is derived from an EMBL/GenBank/DDBJ whole genome shotgun (WGS) entry which is preliminary data.</text>
</comment>
<keyword evidence="1" id="KW-1133">Transmembrane helix</keyword>
<dbReference type="InterPro" id="IPR045584">
    <property type="entry name" value="Pilin-like"/>
</dbReference>